<reference evidence="3 4" key="1">
    <citation type="submission" date="2019-09" db="EMBL/GenBank/DDBJ databases">
        <title>Draft genome of the ectomycorrhizal ascomycete Sphaerosporella brunnea.</title>
        <authorList>
            <consortium name="DOE Joint Genome Institute"/>
            <person name="Benucci G.M."/>
            <person name="Marozzi G."/>
            <person name="Antonielli L."/>
            <person name="Sanchez S."/>
            <person name="Marco P."/>
            <person name="Wang X."/>
            <person name="Falini L.B."/>
            <person name="Barry K."/>
            <person name="Haridas S."/>
            <person name="Lipzen A."/>
            <person name="Labutti K."/>
            <person name="Grigoriev I.V."/>
            <person name="Murat C."/>
            <person name="Martin F."/>
            <person name="Albertini E."/>
            <person name="Donnini D."/>
            <person name="Bonito G."/>
        </authorList>
    </citation>
    <scope>NUCLEOTIDE SEQUENCE [LARGE SCALE GENOMIC DNA]</scope>
    <source>
        <strain evidence="3 4">Sb_GMNB300</strain>
    </source>
</reference>
<gene>
    <name evidence="3" type="ORF">FN846DRAFT_913388</name>
</gene>
<comment type="caution">
    <text evidence="3">The sequence shown here is derived from an EMBL/GenBank/DDBJ whole genome shotgun (WGS) entry which is preliminary data.</text>
</comment>
<evidence type="ECO:0000256" key="1">
    <source>
        <dbReference type="SAM" id="Phobius"/>
    </source>
</evidence>
<evidence type="ECO:0000256" key="2">
    <source>
        <dbReference type="SAM" id="SignalP"/>
    </source>
</evidence>
<feature type="chain" id="PRO_5023908618" evidence="2">
    <location>
        <begin position="24"/>
        <end position="234"/>
    </location>
</feature>
<keyword evidence="1" id="KW-1133">Transmembrane helix</keyword>
<feature type="transmembrane region" description="Helical" evidence="1">
    <location>
        <begin position="177"/>
        <end position="200"/>
    </location>
</feature>
<organism evidence="3 4">
    <name type="scientific">Sphaerosporella brunnea</name>
    <dbReference type="NCBI Taxonomy" id="1250544"/>
    <lineage>
        <taxon>Eukaryota</taxon>
        <taxon>Fungi</taxon>
        <taxon>Dikarya</taxon>
        <taxon>Ascomycota</taxon>
        <taxon>Pezizomycotina</taxon>
        <taxon>Pezizomycetes</taxon>
        <taxon>Pezizales</taxon>
        <taxon>Pyronemataceae</taxon>
        <taxon>Sphaerosporella</taxon>
    </lineage>
</organism>
<name>A0A5J5EGD7_9PEZI</name>
<keyword evidence="1" id="KW-0812">Transmembrane</keyword>
<keyword evidence="4" id="KW-1185">Reference proteome</keyword>
<keyword evidence="2" id="KW-0732">Signal</keyword>
<protein>
    <submittedName>
        <fullName evidence="3">Uncharacterized protein</fullName>
    </submittedName>
</protein>
<dbReference type="AlphaFoldDB" id="A0A5J5EGD7"/>
<feature type="signal peptide" evidence="2">
    <location>
        <begin position="1"/>
        <end position="23"/>
    </location>
</feature>
<keyword evidence="1" id="KW-0472">Membrane</keyword>
<sequence length="234" mass="24559">MTFRMISATSLLISLAVALVTVAAPTCDPNVLLTCPVPAPTYQLTGIMNCASAVYQVTGIINGPTDEPTASAASAAPTSAPSAVSTSFLTKILNAVNPFTEVANATKMAEPAIEAVMGGALGVVSGVFLVILAIIAFNYHVPMLDKFSDEQVDRLITYHIRLGRMQYVNAWLGGSRCLGVLGVVWILIFVNIAIFIRASWLDDTKVSLSSNVTVPDVEAGAASKKDKGKGKGKK</sequence>
<evidence type="ECO:0000313" key="4">
    <source>
        <dbReference type="Proteomes" id="UP000326924"/>
    </source>
</evidence>
<proteinExistence type="predicted"/>
<evidence type="ECO:0000313" key="3">
    <source>
        <dbReference type="EMBL" id="KAA8894006.1"/>
    </source>
</evidence>
<dbReference type="Proteomes" id="UP000326924">
    <property type="component" value="Unassembled WGS sequence"/>
</dbReference>
<dbReference type="InParanoid" id="A0A5J5EGD7"/>
<accession>A0A5J5EGD7</accession>
<dbReference type="EMBL" id="VXIS01000377">
    <property type="protein sequence ID" value="KAA8894006.1"/>
    <property type="molecule type" value="Genomic_DNA"/>
</dbReference>
<feature type="transmembrane region" description="Helical" evidence="1">
    <location>
        <begin position="115"/>
        <end position="137"/>
    </location>
</feature>